<evidence type="ECO:0000256" key="2">
    <source>
        <dbReference type="SAM" id="Phobius"/>
    </source>
</evidence>
<dbReference type="GO" id="GO:0005811">
    <property type="term" value="C:lipid droplet"/>
    <property type="evidence" value="ECO:0007669"/>
    <property type="project" value="TreeGrafter"/>
</dbReference>
<dbReference type="InterPro" id="IPR026190">
    <property type="entry name" value="Hipoxia_HILPDA"/>
</dbReference>
<sequence>MTQNRTTCTFGNSSAGDHLGQSPNPVARGAGPRTCVPACAPRRVRAASSALARALRGQARDYKGRRLGGFARRSAGDRAFVSSEFCGGKLLRCCLVTDSPPDSCTTCCYSRRPTPCASSGGFRGLSEGEGSSASLQRSRVLSAMKHVLNLYLLGVVLTLLSIFVRVMESLEGLLENPLPGTSWITRSQLTNTEPTKGLPDHPSRSM</sequence>
<organism evidence="3 4">
    <name type="scientific">Piliocolobus tephrosceles</name>
    <name type="common">Ugandan red Colobus</name>
    <dbReference type="NCBI Taxonomy" id="591936"/>
    <lineage>
        <taxon>Eukaryota</taxon>
        <taxon>Metazoa</taxon>
        <taxon>Chordata</taxon>
        <taxon>Craniata</taxon>
        <taxon>Vertebrata</taxon>
        <taxon>Euteleostomi</taxon>
        <taxon>Mammalia</taxon>
        <taxon>Eutheria</taxon>
        <taxon>Euarchontoglires</taxon>
        <taxon>Primates</taxon>
        <taxon>Haplorrhini</taxon>
        <taxon>Catarrhini</taxon>
        <taxon>Cercopithecidae</taxon>
        <taxon>Colobinae</taxon>
        <taxon>Piliocolobus</taxon>
    </lineage>
</organism>
<dbReference type="Proteomes" id="UP000694416">
    <property type="component" value="Unplaced"/>
</dbReference>
<dbReference type="GO" id="GO:0010884">
    <property type="term" value="P:positive regulation of lipid storage"/>
    <property type="evidence" value="ECO:0007669"/>
    <property type="project" value="InterPro"/>
</dbReference>
<feature type="compositionally biased region" description="Polar residues" evidence="1">
    <location>
        <begin position="1"/>
        <end position="15"/>
    </location>
</feature>
<dbReference type="Ensembl" id="ENSPTET00000041781.1">
    <property type="protein sequence ID" value="ENSPTEP00000030130.1"/>
    <property type="gene ID" value="ENSPTEG00000029402.1"/>
</dbReference>
<keyword evidence="2" id="KW-0812">Transmembrane</keyword>
<name>A0A8C9I2J0_9PRIM</name>
<feature type="region of interest" description="Disordered" evidence="1">
    <location>
        <begin position="184"/>
        <end position="206"/>
    </location>
</feature>
<dbReference type="PANTHER" id="PTHR16886">
    <property type="entry name" value="HYPOXIA-INDUCIBLE PROTEIN 2"/>
    <property type="match status" value="1"/>
</dbReference>
<dbReference type="Pfam" id="PF15220">
    <property type="entry name" value="HILPDA"/>
    <property type="match status" value="1"/>
</dbReference>
<dbReference type="AlphaFoldDB" id="A0A8C9I2J0"/>
<feature type="compositionally biased region" description="Polar residues" evidence="1">
    <location>
        <begin position="184"/>
        <end position="194"/>
    </location>
</feature>
<dbReference type="GO" id="GO:0001819">
    <property type="term" value="P:positive regulation of cytokine production"/>
    <property type="evidence" value="ECO:0007669"/>
    <property type="project" value="InterPro"/>
</dbReference>
<protein>
    <submittedName>
        <fullName evidence="3">Uncharacterized protein</fullName>
    </submittedName>
</protein>
<evidence type="ECO:0000313" key="4">
    <source>
        <dbReference type="Proteomes" id="UP000694416"/>
    </source>
</evidence>
<proteinExistence type="predicted"/>
<accession>A0A8C9I2J0</accession>
<feature type="transmembrane region" description="Helical" evidence="2">
    <location>
        <begin position="147"/>
        <end position="167"/>
    </location>
</feature>
<dbReference type="GO" id="GO:0035425">
    <property type="term" value="P:autocrine signaling"/>
    <property type="evidence" value="ECO:0007669"/>
    <property type="project" value="TreeGrafter"/>
</dbReference>
<reference evidence="3" key="1">
    <citation type="submission" date="2025-08" db="UniProtKB">
        <authorList>
            <consortium name="Ensembl"/>
        </authorList>
    </citation>
    <scope>IDENTIFICATION</scope>
</reference>
<reference evidence="3" key="2">
    <citation type="submission" date="2025-09" db="UniProtKB">
        <authorList>
            <consortium name="Ensembl"/>
        </authorList>
    </citation>
    <scope>IDENTIFICATION</scope>
</reference>
<keyword evidence="4" id="KW-1185">Reference proteome</keyword>
<dbReference type="PANTHER" id="PTHR16886:SF0">
    <property type="entry name" value="HYPOXIA-INDUCIBLE LIPID DROPLET-ASSOCIATED PROTEIN"/>
    <property type="match status" value="1"/>
</dbReference>
<evidence type="ECO:0000256" key="1">
    <source>
        <dbReference type="SAM" id="MobiDB-lite"/>
    </source>
</evidence>
<keyword evidence="2" id="KW-1133">Transmembrane helix</keyword>
<evidence type="ECO:0000313" key="3">
    <source>
        <dbReference type="Ensembl" id="ENSPTEP00000030130.1"/>
    </source>
</evidence>
<dbReference type="GO" id="GO:0008284">
    <property type="term" value="P:positive regulation of cell population proliferation"/>
    <property type="evidence" value="ECO:0007669"/>
    <property type="project" value="InterPro"/>
</dbReference>
<feature type="region of interest" description="Disordered" evidence="1">
    <location>
        <begin position="1"/>
        <end position="29"/>
    </location>
</feature>
<keyword evidence="2" id="KW-0472">Membrane</keyword>